<feature type="domain" description="C2H2-type" evidence="12">
    <location>
        <begin position="65"/>
        <end position="92"/>
    </location>
</feature>
<keyword evidence="5 11" id="KW-0863">Zinc-finger</keyword>
<dbReference type="FunFam" id="3.30.160.60:FF:000508">
    <property type="entry name" value="Myeloid zinc finger 1"/>
    <property type="match status" value="1"/>
</dbReference>
<dbReference type="SMART" id="SM00355">
    <property type="entry name" value="ZnF_C2H2"/>
    <property type="match status" value="3"/>
</dbReference>
<evidence type="ECO:0000256" key="1">
    <source>
        <dbReference type="ARBA" id="ARBA00004123"/>
    </source>
</evidence>
<dbReference type="FunFam" id="3.30.160.60:FF:001485">
    <property type="entry name" value="Krueppel-related zinc finger protein"/>
    <property type="match status" value="1"/>
</dbReference>
<dbReference type="GO" id="GO:0000981">
    <property type="term" value="F:DNA-binding transcription factor activity, RNA polymerase II-specific"/>
    <property type="evidence" value="ECO:0007669"/>
    <property type="project" value="TreeGrafter"/>
</dbReference>
<dbReference type="InterPro" id="IPR036236">
    <property type="entry name" value="Znf_C2H2_sf"/>
</dbReference>
<feature type="domain" description="C2H2-type" evidence="12">
    <location>
        <begin position="93"/>
        <end position="120"/>
    </location>
</feature>
<evidence type="ECO:0000256" key="7">
    <source>
        <dbReference type="ARBA" id="ARBA00023015"/>
    </source>
</evidence>
<reference evidence="13" key="1">
    <citation type="submission" date="2021-05" db="EMBL/GenBank/DDBJ databases">
        <authorList>
            <person name="Tigano A."/>
        </authorList>
    </citation>
    <scope>NUCLEOTIDE SEQUENCE</scope>
</reference>
<keyword evidence="4" id="KW-0677">Repeat</keyword>
<dbReference type="AlphaFoldDB" id="A0A8S4ATF7"/>
<evidence type="ECO:0000256" key="9">
    <source>
        <dbReference type="ARBA" id="ARBA00023163"/>
    </source>
</evidence>
<evidence type="ECO:0000256" key="2">
    <source>
        <dbReference type="ARBA" id="ARBA00006991"/>
    </source>
</evidence>
<dbReference type="Gene3D" id="3.30.160.60">
    <property type="entry name" value="Classic Zinc Finger"/>
    <property type="match status" value="3"/>
</dbReference>
<dbReference type="PANTHER" id="PTHR24394">
    <property type="entry name" value="ZINC FINGER PROTEIN"/>
    <property type="match status" value="1"/>
</dbReference>
<keyword evidence="3" id="KW-0479">Metal-binding</keyword>
<accession>A0A8S4ATF7</accession>
<keyword evidence="9" id="KW-0804">Transcription</keyword>
<evidence type="ECO:0000256" key="6">
    <source>
        <dbReference type="ARBA" id="ARBA00022833"/>
    </source>
</evidence>
<protein>
    <submittedName>
        <fullName evidence="13">(Atlantic silverside) hypothetical protein</fullName>
    </submittedName>
</protein>
<name>A0A8S4ATF7_9TELE</name>
<comment type="subcellular location">
    <subcellularLocation>
        <location evidence="1">Nucleus</location>
    </subcellularLocation>
</comment>
<evidence type="ECO:0000259" key="12">
    <source>
        <dbReference type="PROSITE" id="PS50157"/>
    </source>
</evidence>
<dbReference type="GO" id="GO:0008270">
    <property type="term" value="F:zinc ion binding"/>
    <property type="evidence" value="ECO:0007669"/>
    <property type="project" value="UniProtKB-KW"/>
</dbReference>
<dbReference type="PROSITE" id="PS00028">
    <property type="entry name" value="ZINC_FINGER_C2H2_1"/>
    <property type="match status" value="3"/>
</dbReference>
<evidence type="ECO:0000256" key="4">
    <source>
        <dbReference type="ARBA" id="ARBA00022737"/>
    </source>
</evidence>
<dbReference type="Proteomes" id="UP000677803">
    <property type="component" value="Unassembled WGS sequence"/>
</dbReference>
<evidence type="ECO:0000313" key="13">
    <source>
        <dbReference type="EMBL" id="CAG5903982.1"/>
    </source>
</evidence>
<dbReference type="PROSITE" id="PS50157">
    <property type="entry name" value="ZINC_FINGER_C2H2_2"/>
    <property type="match status" value="3"/>
</dbReference>
<evidence type="ECO:0000256" key="5">
    <source>
        <dbReference type="ARBA" id="ARBA00022771"/>
    </source>
</evidence>
<dbReference type="FunFam" id="3.30.160.60:FF:000671">
    <property type="entry name" value="Zinc finger protein 26"/>
    <property type="match status" value="1"/>
</dbReference>
<evidence type="ECO:0000256" key="3">
    <source>
        <dbReference type="ARBA" id="ARBA00022723"/>
    </source>
</evidence>
<keyword evidence="6" id="KW-0862">Zinc</keyword>
<evidence type="ECO:0000256" key="10">
    <source>
        <dbReference type="ARBA" id="ARBA00023242"/>
    </source>
</evidence>
<keyword evidence="14" id="KW-1185">Reference proteome</keyword>
<evidence type="ECO:0000256" key="8">
    <source>
        <dbReference type="ARBA" id="ARBA00023125"/>
    </source>
</evidence>
<keyword evidence="10" id="KW-0539">Nucleus</keyword>
<keyword evidence="8" id="KW-0238">DNA-binding</keyword>
<dbReference type="OrthoDB" id="9439903at2759"/>
<comment type="similarity">
    <text evidence="2">Belongs to the krueppel C2H2-type zinc-finger protein family.</text>
</comment>
<dbReference type="GO" id="GO:0003677">
    <property type="term" value="F:DNA binding"/>
    <property type="evidence" value="ECO:0007669"/>
    <property type="project" value="UniProtKB-KW"/>
</dbReference>
<evidence type="ECO:0000256" key="11">
    <source>
        <dbReference type="PROSITE-ProRule" id="PRU00042"/>
    </source>
</evidence>
<dbReference type="Pfam" id="PF13894">
    <property type="entry name" value="zf-C2H2_4"/>
    <property type="match status" value="1"/>
</dbReference>
<gene>
    <name evidence="13" type="ORF">MMEN_LOCUS9349</name>
</gene>
<evidence type="ECO:0000313" key="14">
    <source>
        <dbReference type="Proteomes" id="UP000677803"/>
    </source>
</evidence>
<dbReference type="SUPFAM" id="SSF57667">
    <property type="entry name" value="beta-beta-alpha zinc fingers"/>
    <property type="match status" value="2"/>
</dbReference>
<dbReference type="GO" id="GO:0005634">
    <property type="term" value="C:nucleus"/>
    <property type="evidence" value="ECO:0007669"/>
    <property type="project" value="UniProtKB-SubCell"/>
</dbReference>
<organism evidence="13 14">
    <name type="scientific">Menidia menidia</name>
    <name type="common">Atlantic silverside</name>
    <dbReference type="NCBI Taxonomy" id="238744"/>
    <lineage>
        <taxon>Eukaryota</taxon>
        <taxon>Metazoa</taxon>
        <taxon>Chordata</taxon>
        <taxon>Craniata</taxon>
        <taxon>Vertebrata</taxon>
        <taxon>Euteleostomi</taxon>
        <taxon>Actinopterygii</taxon>
        <taxon>Neopterygii</taxon>
        <taxon>Teleostei</taxon>
        <taxon>Neoteleostei</taxon>
        <taxon>Acanthomorphata</taxon>
        <taxon>Ovalentaria</taxon>
        <taxon>Atherinomorphae</taxon>
        <taxon>Atheriniformes</taxon>
        <taxon>Atherinopsidae</taxon>
        <taxon>Menidiinae</taxon>
        <taxon>Menidia</taxon>
    </lineage>
</organism>
<dbReference type="PANTHER" id="PTHR24394:SF44">
    <property type="entry name" value="ZINC FINGER PROTEIN 271-LIKE"/>
    <property type="match status" value="1"/>
</dbReference>
<dbReference type="InterPro" id="IPR013087">
    <property type="entry name" value="Znf_C2H2_type"/>
</dbReference>
<keyword evidence="7" id="KW-0805">Transcription regulation</keyword>
<comment type="caution">
    <text evidence="13">The sequence shown here is derived from an EMBL/GenBank/DDBJ whole genome shotgun (WGS) entry which is preliminary data.</text>
</comment>
<proteinExistence type="inferred from homology"/>
<dbReference type="Pfam" id="PF00096">
    <property type="entry name" value="zf-C2H2"/>
    <property type="match status" value="2"/>
</dbReference>
<feature type="domain" description="C2H2-type" evidence="12">
    <location>
        <begin position="121"/>
        <end position="148"/>
    </location>
</feature>
<sequence length="150" mass="16822">MKTTKRTNIRRLPPLRLRTVSLVGGGAENWGHLWGLRLPNGPSAALNKHLAWHSQVKAGGGKKPFACEHCGKRFSQQKILKTHVKVHTGGTMFGCEQCGKRFCQPSQLRAHRTVHTGERPYACSCCGRKFRRNTDLTVHMRGHTGSEVWI</sequence>
<dbReference type="GO" id="GO:0042802">
    <property type="term" value="F:identical protein binding"/>
    <property type="evidence" value="ECO:0007669"/>
    <property type="project" value="UniProtKB-ARBA"/>
</dbReference>
<dbReference type="EMBL" id="CAJRST010010001">
    <property type="protein sequence ID" value="CAG5903982.1"/>
    <property type="molecule type" value="Genomic_DNA"/>
</dbReference>